<gene>
    <name evidence="2" type="primary">Efcab10_1</name>
    <name evidence="2" type="ORF">CRYUND_R05674</name>
</gene>
<dbReference type="Pfam" id="PF24548">
    <property type="entry name" value="EF_EFCAB10_C"/>
    <property type="match status" value="1"/>
</dbReference>
<evidence type="ECO:0000313" key="3">
    <source>
        <dbReference type="Proteomes" id="UP000534426"/>
    </source>
</evidence>
<dbReference type="InterPro" id="IPR049760">
    <property type="entry name" value="DD_EFCAB10"/>
</dbReference>
<dbReference type="AlphaFoldDB" id="A0A7K4M6V9"/>
<proteinExistence type="predicted"/>
<reference evidence="2 3" key="1">
    <citation type="submission" date="2019-09" db="EMBL/GenBank/DDBJ databases">
        <title>Bird 10,000 Genomes (B10K) Project - Family phase.</title>
        <authorList>
            <person name="Zhang G."/>
        </authorList>
    </citation>
    <scope>NUCLEOTIDE SEQUENCE [LARGE SCALE GENOMIC DNA]</scope>
    <source>
        <strain evidence="2">B10K-MSB-37135</strain>
        <tissue evidence="2">Heart</tissue>
    </source>
</reference>
<evidence type="ECO:0000313" key="2">
    <source>
        <dbReference type="EMBL" id="NWJ11999.1"/>
    </source>
</evidence>
<feature type="domain" description="EFCAB10 C-terminal EF-hand" evidence="1">
    <location>
        <begin position="64"/>
        <end position="98"/>
    </location>
</feature>
<dbReference type="Gene3D" id="1.20.890.10">
    <property type="entry name" value="cAMP-dependent protein kinase regulatory subunit, dimerization-anchoring domain"/>
    <property type="match status" value="1"/>
</dbReference>
<dbReference type="PANTHER" id="PTHR21847">
    <property type="entry name" value="EF-HAND CALCIUM-BINDING DOMAIN-CONTAINING PROTEIN 10"/>
    <property type="match status" value="1"/>
</dbReference>
<organism evidence="2 3">
    <name type="scientific">Crypturellus undulatus</name>
    <dbReference type="NCBI Taxonomy" id="48396"/>
    <lineage>
        <taxon>Eukaryota</taxon>
        <taxon>Metazoa</taxon>
        <taxon>Chordata</taxon>
        <taxon>Craniata</taxon>
        <taxon>Vertebrata</taxon>
        <taxon>Euteleostomi</taxon>
        <taxon>Archelosauria</taxon>
        <taxon>Archosauria</taxon>
        <taxon>Dinosauria</taxon>
        <taxon>Saurischia</taxon>
        <taxon>Theropoda</taxon>
        <taxon>Coelurosauria</taxon>
        <taxon>Aves</taxon>
        <taxon>Palaeognathae</taxon>
        <taxon>Tinamiformes</taxon>
        <taxon>Tinamidae</taxon>
        <taxon>Crypturellus</taxon>
    </lineage>
</organism>
<keyword evidence="3" id="KW-1185">Reference proteome</keyword>
<dbReference type="Proteomes" id="UP000534426">
    <property type="component" value="Unassembled WGS sequence"/>
</dbReference>
<feature type="non-terminal residue" evidence="2">
    <location>
        <position position="100"/>
    </location>
</feature>
<evidence type="ECO:0000259" key="1">
    <source>
        <dbReference type="Pfam" id="PF24548"/>
    </source>
</evidence>
<dbReference type="InterPro" id="IPR039879">
    <property type="entry name" value="EFC10"/>
</dbReference>
<sequence>LRSAEQQGRDYLERHRLPELLEHLSALLLYHRPERPREFLIEALEKVAAGKRGDGQYPCLMDDSNLTAMFQMLDVVGQGYITVVQYREGQSGLGIVQQEL</sequence>
<name>A0A7K4M6V9_9AVES</name>
<dbReference type="SUPFAM" id="SSF47391">
    <property type="entry name" value="Dimerization-anchoring domain of cAMP-dependent PK regulatory subunit"/>
    <property type="match status" value="1"/>
</dbReference>
<dbReference type="PANTHER" id="PTHR21847:SF1">
    <property type="entry name" value="EF-HAND CALCIUM-BINDING DOMAIN-CONTAINING PROTEIN 10"/>
    <property type="match status" value="1"/>
</dbReference>
<protein>
    <submittedName>
        <fullName evidence="2">EFC10 protein</fullName>
    </submittedName>
</protein>
<dbReference type="EMBL" id="VWPW01081672">
    <property type="protein sequence ID" value="NWJ11999.1"/>
    <property type="molecule type" value="Genomic_DNA"/>
</dbReference>
<dbReference type="CDD" id="cd22976">
    <property type="entry name" value="DD_EFCAB10"/>
    <property type="match status" value="1"/>
</dbReference>
<feature type="non-terminal residue" evidence="2">
    <location>
        <position position="1"/>
    </location>
</feature>
<dbReference type="InterPro" id="IPR056587">
    <property type="entry name" value="EF_EFCAB10_C"/>
</dbReference>
<accession>A0A7K4M6V9</accession>
<comment type="caution">
    <text evidence="2">The sequence shown here is derived from an EMBL/GenBank/DDBJ whole genome shotgun (WGS) entry which is preliminary data.</text>
</comment>